<dbReference type="SUPFAM" id="SSF48726">
    <property type="entry name" value="Immunoglobulin"/>
    <property type="match status" value="1"/>
</dbReference>
<dbReference type="PANTHER" id="PTHR46013:SF4">
    <property type="entry name" value="B-CELL RECEPTOR CD22-RELATED"/>
    <property type="match status" value="1"/>
</dbReference>
<evidence type="ECO:0000313" key="4">
    <source>
        <dbReference type="EMBL" id="KAK2820784.1"/>
    </source>
</evidence>
<reference evidence="4" key="1">
    <citation type="submission" date="2023-07" db="EMBL/GenBank/DDBJ databases">
        <title>Chromosome-level Genome Assembly of Striped Snakehead (Channa striata).</title>
        <authorList>
            <person name="Liu H."/>
        </authorList>
    </citation>
    <scope>NUCLEOTIDE SEQUENCE</scope>
    <source>
        <strain evidence="4">Gz</strain>
        <tissue evidence="4">Muscle</tissue>
    </source>
</reference>
<feature type="chain" id="PRO_5041720058" description="Ig-like domain-containing protein" evidence="2">
    <location>
        <begin position="19"/>
        <end position="265"/>
    </location>
</feature>
<dbReference type="EMBL" id="JAUPFM010000019">
    <property type="protein sequence ID" value="KAK2820784.1"/>
    <property type="molecule type" value="Genomic_DNA"/>
</dbReference>
<keyword evidence="2" id="KW-0732">Signal</keyword>
<protein>
    <recommendedName>
        <fullName evidence="3">Ig-like domain-containing protein</fullName>
    </recommendedName>
</protein>
<dbReference type="Proteomes" id="UP001187415">
    <property type="component" value="Unassembled WGS sequence"/>
</dbReference>
<dbReference type="SMART" id="SM00408">
    <property type="entry name" value="IGc2"/>
    <property type="match status" value="1"/>
</dbReference>
<keyword evidence="5" id="KW-1185">Reference proteome</keyword>
<keyword evidence="1" id="KW-0812">Transmembrane</keyword>
<evidence type="ECO:0000256" key="1">
    <source>
        <dbReference type="SAM" id="Phobius"/>
    </source>
</evidence>
<accession>A0AA88IU47</accession>
<evidence type="ECO:0000313" key="5">
    <source>
        <dbReference type="Proteomes" id="UP001187415"/>
    </source>
</evidence>
<organism evidence="4 5">
    <name type="scientific">Channa striata</name>
    <name type="common">Snakehead murrel</name>
    <name type="synonym">Ophicephalus striatus</name>
    <dbReference type="NCBI Taxonomy" id="64152"/>
    <lineage>
        <taxon>Eukaryota</taxon>
        <taxon>Metazoa</taxon>
        <taxon>Chordata</taxon>
        <taxon>Craniata</taxon>
        <taxon>Vertebrata</taxon>
        <taxon>Euteleostomi</taxon>
        <taxon>Actinopterygii</taxon>
        <taxon>Neopterygii</taxon>
        <taxon>Teleostei</taxon>
        <taxon>Neoteleostei</taxon>
        <taxon>Acanthomorphata</taxon>
        <taxon>Anabantaria</taxon>
        <taxon>Anabantiformes</taxon>
        <taxon>Channoidei</taxon>
        <taxon>Channidae</taxon>
        <taxon>Channa</taxon>
    </lineage>
</organism>
<dbReference type="InterPro" id="IPR003599">
    <property type="entry name" value="Ig_sub"/>
</dbReference>
<evidence type="ECO:0000256" key="2">
    <source>
        <dbReference type="SAM" id="SignalP"/>
    </source>
</evidence>
<feature type="signal peptide" evidence="2">
    <location>
        <begin position="1"/>
        <end position="18"/>
    </location>
</feature>
<dbReference type="Gene3D" id="2.60.40.10">
    <property type="entry name" value="Immunoglobulins"/>
    <property type="match status" value="1"/>
</dbReference>
<gene>
    <name evidence="4" type="ORF">Q5P01_023743</name>
</gene>
<evidence type="ECO:0000259" key="3">
    <source>
        <dbReference type="PROSITE" id="PS50835"/>
    </source>
</evidence>
<dbReference type="SMART" id="SM00409">
    <property type="entry name" value="IG"/>
    <property type="match status" value="1"/>
</dbReference>
<keyword evidence="1" id="KW-0472">Membrane</keyword>
<dbReference type="PANTHER" id="PTHR46013">
    <property type="entry name" value="VASCULAR CELL ADHESION MOLECULE 1"/>
    <property type="match status" value="1"/>
</dbReference>
<feature type="transmembrane region" description="Helical" evidence="1">
    <location>
        <begin position="178"/>
        <end position="202"/>
    </location>
</feature>
<dbReference type="InterPro" id="IPR036179">
    <property type="entry name" value="Ig-like_dom_sf"/>
</dbReference>
<keyword evidence="1" id="KW-1133">Transmembrane helix</keyword>
<comment type="caution">
    <text evidence="4">The sequence shown here is derived from an EMBL/GenBank/DDBJ whole genome shotgun (WGS) entry which is preliminary data.</text>
</comment>
<dbReference type="InterPro" id="IPR007110">
    <property type="entry name" value="Ig-like_dom"/>
</dbReference>
<dbReference type="InterPro" id="IPR003598">
    <property type="entry name" value="Ig_sub2"/>
</dbReference>
<feature type="domain" description="Ig-like" evidence="3">
    <location>
        <begin position="48"/>
        <end position="115"/>
    </location>
</feature>
<sequence length="265" mass="29199">MALMVAGCMMSVFMLVMQFPVAVQLSNLCVTYNFKQTCGLKGSSVEFPCSYPKHLQVIQGQTIMLTCVHTCTENLNANPAYIWYKGGLQLNGLSANVLSFQSISEEDMGNYACAVIGYADLPSSPFTLRVRRIPGNTMVSGHGSNKDKVPARTLCHDAQCSMQPNIDNCHTPRGMSTLSVMLIPCFCMGLLIAVMVAIQLLIAKKKKQTEIENRQSAGSVYGPPDCNSDTYEDVDIDTSSPNEKLDRVRQCLPVYENIQPAHHRF</sequence>
<dbReference type="AlphaFoldDB" id="A0AA88IU47"/>
<dbReference type="PROSITE" id="PS50835">
    <property type="entry name" value="IG_LIKE"/>
    <property type="match status" value="1"/>
</dbReference>
<dbReference type="Pfam" id="PF13895">
    <property type="entry name" value="Ig_2"/>
    <property type="match status" value="1"/>
</dbReference>
<dbReference type="InterPro" id="IPR013783">
    <property type="entry name" value="Ig-like_fold"/>
</dbReference>
<name>A0AA88IU47_CHASR</name>
<proteinExistence type="predicted"/>